<dbReference type="Pfam" id="PF02348">
    <property type="entry name" value="CTP_transf_3"/>
    <property type="match status" value="1"/>
</dbReference>
<evidence type="ECO:0000313" key="5">
    <source>
        <dbReference type="Proteomes" id="UP000823915"/>
    </source>
</evidence>
<dbReference type="GO" id="GO:0005829">
    <property type="term" value="C:cytosol"/>
    <property type="evidence" value="ECO:0007669"/>
    <property type="project" value="TreeGrafter"/>
</dbReference>
<evidence type="ECO:0000313" key="4">
    <source>
        <dbReference type="EMBL" id="HIY26503.1"/>
    </source>
</evidence>
<dbReference type="Gene3D" id="3.90.550.10">
    <property type="entry name" value="Spore Coat Polysaccharide Biosynthesis Protein SpsA, Chain A"/>
    <property type="match status" value="1"/>
</dbReference>
<dbReference type="InterPro" id="IPR029044">
    <property type="entry name" value="Nucleotide-diphossugar_trans"/>
</dbReference>
<gene>
    <name evidence="4" type="ORF">H9838_04925</name>
</gene>
<reference evidence="4" key="2">
    <citation type="submission" date="2021-04" db="EMBL/GenBank/DDBJ databases">
        <authorList>
            <person name="Gilroy R."/>
        </authorList>
    </citation>
    <scope>NUCLEOTIDE SEQUENCE</scope>
    <source>
        <strain evidence="4">1282</strain>
    </source>
</reference>
<comment type="caution">
    <text evidence="4">The sequence shown here is derived from an EMBL/GenBank/DDBJ whole genome shotgun (WGS) entry which is preliminary data.</text>
</comment>
<protein>
    <submittedName>
        <fullName evidence="4">3-deoxy-manno-octulosonate cytidylyltransferase</fullName>
    </submittedName>
</protein>
<dbReference type="AlphaFoldDB" id="A0A9D1YCQ5"/>
<dbReference type="Proteomes" id="UP000823915">
    <property type="component" value="Unassembled WGS sequence"/>
</dbReference>
<dbReference type="EMBL" id="DXDU01000080">
    <property type="protein sequence ID" value="HIY26503.1"/>
    <property type="molecule type" value="Genomic_DNA"/>
</dbReference>
<dbReference type="GO" id="GO:0008690">
    <property type="term" value="F:3-deoxy-manno-octulosonate cytidylyltransferase activity"/>
    <property type="evidence" value="ECO:0007669"/>
    <property type="project" value="InterPro"/>
</dbReference>
<sequence length="248" mass="28038">MRVVAILPARYGSSRLRGKPLLDLWGKPMLWWVYQQVRKSRKIEEVWVATDSPEIQAMCRERHMLCRMTSPQCPTSTQRVWEAAQSIPADVYVCVNGDEPLISPEVVEAVLPQKLSGFYARNLMAPVRSPVELLDESNIKVVTDVTGRALCFSRSPIPHPKGSLEVTYYKHLGVLAYCREALDFFAATPKGPLELVEDVNELRFVEHGKPLEMVPVEGESLSVDTPKDLERVRAILRKRLEQGEVELG</sequence>
<dbReference type="InterPro" id="IPR003329">
    <property type="entry name" value="Cytidylyl_trans"/>
</dbReference>
<organism evidence="4 5">
    <name type="scientific">Candidatus Acutalibacter pullistercoris</name>
    <dbReference type="NCBI Taxonomy" id="2838418"/>
    <lineage>
        <taxon>Bacteria</taxon>
        <taxon>Bacillati</taxon>
        <taxon>Bacillota</taxon>
        <taxon>Clostridia</taxon>
        <taxon>Eubacteriales</taxon>
        <taxon>Acutalibacteraceae</taxon>
        <taxon>Acutalibacter</taxon>
    </lineage>
</organism>
<reference evidence="4" key="1">
    <citation type="journal article" date="2021" name="PeerJ">
        <title>Extensive microbial diversity within the chicken gut microbiome revealed by metagenomics and culture.</title>
        <authorList>
            <person name="Gilroy R."/>
            <person name="Ravi A."/>
            <person name="Getino M."/>
            <person name="Pursley I."/>
            <person name="Horton D.L."/>
            <person name="Alikhan N.F."/>
            <person name="Baker D."/>
            <person name="Gharbi K."/>
            <person name="Hall N."/>
            <person name="Watson M."/>
            <person name="Adriaenssens E.M."/>
            <person name="Foster-Nyarko E."/>
            <person name="Jarju S."/>
            <person name="Secka A."/>
            <person name="Antonio M."/>
            <person name="Oren A."/>
            <person name="Chaudhuri R.R."/>
            <person name="La Ragione R."/>
            <person name="Hildebrand F."/>
            <person name="Pallen M.J."/>
        </authorList>
    </citation>
    <scope>NUCLEOTIDE SEQUENCE</scope>
    <source>
        <strain evidence="4">1282</strain>
    </source>
</reference>
<dbReference type="CDD" id="cd02517">
    <property type="entry name" value="CMP-KDO-Synthetase"/>
    <property type="match status" value="1"/>
</dbReference>
<keyword evidence="2 4" id="KW-0548">Nucleotidyltransferase</keyword>
<proteinExistence type="predicted"/>
<dbReference type="NCBIfam" id="NF003952">
    <property type="entry name" value="PRK05450.1-5"/>
    <property type="match status" value="1"/>
</dbReference>
<evidence type="ECO:0000256" key="2">
    <source>
        <dbReference type="ARBA" id="ARBA00022695"/>
    </source>
</evidence>
<dbReference type="PANTHER" id="PTHR42866:SF2">
    <property type="entry name" value="3-DEOXY-MANNO-OCTULOSONATE CYTIDYLYLTRANSFERASE, MITOCHONDRIAL"/>
    <property type="match status" value="1"/>
</dbReference>
<dbReference type="PANTHER" id="PTHR42866">
    <property type="entry name" value="3-DEOXY-MANNO-OCTULOSONATE CYTIDYLYLTRANSFERASE"/>
    <property type="match status" value="1"/>
</dbReference>
<name>A0A9D1YCQ5_9FIRM</name>
<keyword evidence="3" id="KW-0448">Lipopolysaccharide biosynthesis</keyword>
<accession>A0A9D1YCQ5</accession>
<dbReference type="SUPFAM" id="SSF53448">
    <property type="entry name" value="Nucleotide-diphospho-sugar transferases"/>
    <property type="match status" value="1"/>
</dbReference>
<dbReference type="GO" id="GO:0009103">
    <property type="term" value="P:lipopolysaccharide biosynthetic process"/>
    <property type="evidence" value="ECO:0007669"/>
    <property type="project" value="UniProtKB-KW"/>
</dbReference>
<dbReference type="InterPro" id="IPR004528">
    <property type="entry name" value="KdsB"/>
</dbReference>
<evidence type="ECO:0000256" key="3">
    <source>
        <dbReference type="ARBA" id="ARBA00022985"/>
    </source>
</evidence>
<evidence type="ECO:0000256" key="1">
    <source>
        <dbReference type="ARBA" id="ARBA00022679"/>
    </source>
</evidence>
<keyword evidence="1" id="KW-0808">Transferase</keyword>